<evidence type="ECO:0000256" key="3">
    <source>
        <dbReference type="ARBA" id="ARBA00022763"/>
    </source>
</evidence>
<dbReference type="GO" id="GO:0032389">
    <property type="term" value="C:MutLalpha complex"/>
    <property type="evidence" value="ECO:0007669"/>
    <property type="project" value="TreeGrafter"/>
</dbReference>
<feature type="disulfide bond" evidence="5">
    <location>
        <begin position="1121"/>
        <end position="1138"/>
    </location>
</feature>
<dbReference type="InterPro" id="IPR038973">
    <property type="entry name" value="MutL/Mlh/Pms-like"/>
</dbReference>
<keyword evidence="3" id="KW-0227">DNA damage</keyword>
<dbReference type="GO" id="GO:0140664">
    <property type="term" value="F:ATP-dependent DNA damage sensor activity"/>
    <property type="evidence" value="ECO:0007669"/>
    <property type="project" value="InterPro"/>
</dbReference>
<feature type="region of interest" description="Disordered" evidence="6">
    <location>
        <begin position="395"/>
        <end position="421"/>
    </location>
</feature>
<dbReference type="PROSITE" id="PS50026">
    <property type="entry name" value="EGF_3"/>
    <property type="match status" value="1"/>
</dbReference>
<dbReference type="AlphaFoldDB" id="A0A085MG06"/>
<dbReference type="FunFam" id="3.30.565.10:FF:000017">
    <property type="entry name" value="PMS1 homolog 1, mismatch repair system component"/>
    <property type="match status" value="1"/>
</dbReference>
<dbReference type="InterPro" id="IPR014790">
    <property type="entry name" value="MutL_C"/>
</dbReference>
<dbReference type="SMART" id="SM00181">
    <property type="entry name" value="EGF"/>
    <property type="match status" value="1"/>
</dbReference>
<dbReference type="SMART" id="SM01340">
    <property type="entry name" value="DNA_mis_repair"/>
    <property type="match status" value="1"/>
</dbReference>
<dbReference type="Pfam" id="PF13589">
    <property type="entry name" value="HATPase_c_3"/>
    <property type="match status" value="1"/>
</dbReference>
<name>A0A085MG06_9BILA</name>
<sequence length="1205" mass="134170">MLMLDCKSGRGKDYSAFTYKCDFNNAEEGVVKPLQSDVIQKLLCGQTVISLSDACKELLENSLDAGATNIEVLVEDYGADCLQVSDNGRGIAAKDFDLICKSSCTSKLSSLEDLSRLSSFGFRGQALCALSLLSNITVTTRGALEPVGHTLEFDHSGNVTKKVACARQVGTTVTCRNCFESFPVRRKQLLRNLKKEFSKLVDLIRSYALLPQDVTLSVVNVKNGKRTKEFSANCCNSIKENIWEVFGLSFFQTLVELVQMPPTENTLNDCKVRDKDLSCINEINISGYVSSIHQGRASKDRQFLFVNNRPCELKLISNAVNEVYRRFNGTQYPAFFIHITVPLGFCDVNCTPDKRTILLAKGNLLEAIVRQSLLSAFEQTTVVSSCSKLNFANTDVQSSQSDQPKRSRLDETASQDDSPKESITLALDYGRSDKPVMSFVRHSAGEVGQLAAPSSSLYSYGFNNKCKKSETVAQAKVSPPTSPPSPLEFDGCSSKTEPSCDSINLGTKRLRSVTASNELPISKGAVDVRSFEVSPMAEVEPVEESSPDLADPLVESDKVNVRTADGSLLKRTVHTVVVHWEHVKKETKSRHEEESFEQPVSSEGSVASSQDSETTNEVSRMLRRSAFAEMDIVGQFNLGFIITRFGDDLFIIDQHASDERYNYEMLQKTALVESQRLVCPIPLEVSAYHREVIVQNLDKFVKNGFAIDLDDDSDTSVTITAVPTCYGKTFDRQDFDDLVERFSKAPSLMHRPAKLRDIFASKACRKSVMIGTALRHDEMKRRIMSAYRFELKLFSISDFEELVHNRSSMGWAIALFSLLPEMMNAQSGVRCPHDIPKAQRYGYKYGIYNGNHSSCLTLVTNARNKKEWFEDDAITAGVMLCKKYFPGGLLSLDWNGPLQESAAEIAKQSADINLLIGGIVRKQLENGKLELSDENEQTFTVDGDRAREVSRAAKAHNLSAPFCLSGRYSVEKSKLVYEKAFLCDDHKQWTWNSVICVNRGFRNCSTLGAATGCVYSTSQKRCCQLRPYERENSHPMEEILFPCRNRSYEDCSKQCEGYGNLQLSQLTQRVRTESSACGKVEIRTVFVPQDDLTRDCDTSLCCSTISSETKGECPCKAIKLCKNGGKCVDDDDVDKWHCECMEGFMGEFCEKRTRIRNEDYEADETEEERNTLKLAAAGTVVAFVSFSVFGCIAYQVGHTLGMSAG</sequence>
<gene>
    <name evidence="8" type="ORF">M513_02930</name>
</gene>
<dbReference type="InterPro" id="IPR013507">
    <property type="entry name" value="DNA_mismatch_S5_2-like"/>
</dbReference>
<dbReference type="GO" id="GO:0016887">
    <property type="term" value="F:ATP hydrolysis activity"/>
    <property type="evidence" value="ECO:0007669"/>
    <property type="project" value="InterPro"/>
</dbReference>
<dbReference type="SUPFAM" id="SSF55874">
    <property type="entry name" value="ATPase domain of HSP90 chaperone/DNA topoisomerase II/histidine kinase"/>
    <property type="match status" value="1"/>
</dbReference>
<proteinExistence type="inferred from homology"/>
<dbReference type="SUPFAM" id="SSF118116">
    <property type="entry name" value="DNA mismatch repair protein MutL"/>
    <property type="match status" value="1"/>
</dbReference>
<dbReference type="InterPro" id="IPR037198">
    <property type="entry name" value="MutL_C_sf"/>
</dbReference>
<protein>
    <recommendedName>
        <fullName evidence="7">EGF-like domain-containing protein</fullName>
    </recommendedName>
</protein>
<dbReference type="PROSITE" id="PS01186">
    <property type="entry name" value="EGF_2"/>
    <property type="match status" value="1"/>
</dbReference>
<evidence type="ECO:0000256" key="1">
    <source>
        <dbReference type="ARBA" id="ARBA00006082"/>
    </source>
</evidence>
<dbReference type="Gene3D" id="2.10.25.10">
    <property type="entry name" value="Laminin"/>
    <property type="match status" value="1"/>
</dbReference>
<accession>A0A085MG06</accession>
<organism evidence="8 9">
    <name type="scientific">Trichuris suis</name>
    <name type="common">pig whipworm</name>
    <dbReference type="NCBI Taxonomy" id="68888"/>
    <lineage>
        <taxon>Eukaryota</taxon>
        <taxon>Metazoa</taxon>
        <taxon>Ecdysozoa</taxon>
        <taxon>Nematoda</taxon>
        <taxon>Enoplea</taxon>
        <taxon>Dorylaimia</taxon>
        <taxon>Trichinellida</taxon>
        <taxon>Trichuridae</taxon>
        <taxon>Trichuris</taxon>
    </lineage>
</organism>
<dbReference type="GO" id="GO:0030983">
    <property type="term" value="F:mismatched DNA binding"/>
    <property type="evidence" value="ECO:0007669"/>
    <property type="project" value="InterPro"/>
</dbReference>
<dbReference type="Pfam" id="PF01119">
    <property type="entry name" value="DNA_mis_repair"/>
    <property type="match status" value="1"/>
</dbReference>
<dbReference type="FunFam" id="3.30.1370.100:FF:000001">
    <property type="entry name" value="Mismatch repair endonuclease pms1, putative"/>
    <property type="match status" value="1"/>
</dbReference>
<dbReference type="SUPFAM" id="SSF57196">
    <property type="entry name" value="EGF/Laminin"/>
    <property type="match status" value="1"/>
</dbReference>
<dbReference type="SUPFAM" id="SSF54211">
    <property type="entry name" value="Ribosomal protein S5 domain 2-like"/>
    <property type="match status" value="1"/>
</dbReference>
<dbReference type="Pfam" id="PF08676">
    <property type="entry name" value="MutL_C"/>
    <property type="match status" value="1"/>
</dbReference>
<dbReference type="PROSITE" id="PS00022">
    <property type="entry name" value="EGF_1"/>
    <property type="match status" value="1"/>
</dbReference>
<evidence type="ECO:0000256" key="5">
    <source>
        <dbReference type="PROSITE-ProRule" id="PRU00076"/>
    </source>
</evidence>
<keyword evidence="2 5" id="KW-0245">EGF-like domain</keyword>
<dbReference type="InterPro" id="IPR002099">
    <property type="entry name" value="MutL/Mlh/PMS"/>
</dbReference>
<feature type="domain" description="EGF-like" evidence="7">
    <location>
        <begin position="1114"/>
        <end position="1150"/>
    </location>
</feature>
<dbReference type="EMBL" id="KL363195">
    <property type="protein sequence ID" value="KFD56152.1"/>
    <property type="molecule type" value="Genomic_DNA"/>
</dbReference>
<dbReference type="Gene3D" id="3.30.230.10">
    <property type="match status" value="1"/>
</dbReference>
<evidence type="ECO:0000256" key="2">
    <source>
        <dbReference type="ARBA" id="ARBA00022536"/>
    </source>
</evidence>
<dbReference type="SMART" id="SM00853">
    <property type="entry name" value="MutL_C"/>
    <property type="match status" value="1"/>
</dbReference>
<dbReference type="CDD" id="cd03484">
    <property type="entry name" value="MutL_Trans_hPMS_2_like"/>
    <property type="match status" value="1"/>
</dbReference>
<evidence type="ECO:0000256" key="6">
    <source>
        <dbReference type="SAM" id="MobiDB-lite"/>
    </source>
</evidence>
<dbReference type="PANTHER" id="PTHR10073:SF52">
    <property type="entry name" value="MISMATCH REPAIR ENDONUCLEASE PMS2"/>
    <property type="match status" value="1"/>
</dbReference>
<dbReference type="GO" id="GO:0006298">
    <property type="term" value="P:mismatch repair"/>
    <property type="evidence" value="ECO:0007669"/>
    <property type="project" value="InterPro"/>
</dbReference>
<dbReference type="Proteomes" id="UP000030764">
    <property type="component" value="Unassembled WGS sequence"/>
</dbReference>
<evidence type="ECO:0000259" key="7">
    <source>
        <dbReference type="PROSITE" id="PS50026"/>
    </source>
</evidence>
<feature type="compositionally biased region" description="Polar residues" evidence="6">
    <location>
        <begin position="598"/>
        <end position="617"/>
    </location>
</feature>
<dbReference type="InterPro" id="IPR020568">
    <property type="entry name" value="Ribosomal_Su5_D2-typ_SF"/>
</dbReference>
<dbReference type="InterPro" id="IPR000742">
    <property type="entry name" value="EGF"/>
</dbReference>
<dbReference type="InterPro" id="IPR014721">
    <property type="entry name" value="Ribsml_uS5_D2-typ_fold_subgr"/>
</dbReference>
<keyword evidence="9" id="KW-1185">Reference proteome</keyword>
<dbReference type="NCBIfam" id="TIGR00585">
    <property type="entry name" value="mutl"/>
    <property type="match status" value="1"/>
</dbReference>
<dbReference type="InterPro" id="IPR036890">
    <property type="entry name" value="HATPase_C_sf"/>
</dbReference>
<feature type="region of interest" description="Disordered" evidence="6">
    <location>
        <begin position="587"/>
        <end position="617"/>
    </location>
</feature>
<evidence type="ECO:0000313" key="8">
    <source>
        <dbReference type="EMBL" id="KFD56152.1"/>
    </source>
</evidence>
<dbReference type="InterPro" id="IPR042121">
    <property type="entry name" value="MutL_C_regsub"/>
</dbReference>
<dbReference type="GO" id="GO:0005524">
    <property type="term" value="F:ATP binding"/>
    <property type="evidence" value="ECO:0007669"/>
    <property type="project" value="InterPro"/>
</dbReference>
<comment type="caution">
    <text evidence="5">Lacks conserved residue(s) required for the propagation of feature annotation.</text>
</comment>
<feature type="region of interest" description="Disordered" evidence="6">
    <location>
        <begin position="473"/>
        <end position="500"/>
    </location>
</feature>
<evidence type="ECO:0000313" key="9">
    <source>
        <dbReference type="Proteomes" id="UP000030764"/>
    </source>
</evidence>
<dbReference type="FunFam" id="2.10.25.10:FF:000118">
    <property type="entry name" value="protein delta homolog 2"/>
    <property type="match status" value="1"/>
</dbReference>
<comment type="similarity">
    <text evidence="1">Belongs to the DNA mismatch repair MutL/HexB family.</text>
</comment>
<keyword evidence="4 5" id="KW-1015">Disulfide bond</keyword>
<dbReference type="Gene3D" id="3.30.565.10">
    <property type="entry name" value="Histidine kinase-like ATPase, C-terminal domain"/>
    <property type="match status" value="1"/>
</dbReference>
<dbReference type="Gene3D" id="3.30.1370.100">
    <property type="entry name" value="MutL, C-terminal domain, regulatory subdomain"/>
    <property type="match status" value="1"/>
</dbReference>
<reference evidence="8 9" key="1">
    <citation type="journal article" date="2014" name="Nat. Genet.">
        <title>Genome and transcriptome of the porcine whipworm Trichuris suis.</title>
        <authorList>
            <person name="Jex A.R."/>
            <person name="Nejsum P."/>
            <person name="Schwarz E.M."/>
            <person name="Hu L."/>
            <person name="Young N.D."/>
            <person name="Hall R.S."/>
            <person name="Korhonen P.K."/>
            <person name="Liao S."/>
            <person name="Thamsborg S."/>
            <person name="Xia J."/>
            <person name="Xu P."/>
            <person name="Wang S."/>
            <person name="Scheerlinck J.P."/>
            <person name="Hofmann A."/>
            <person name="Sternberg P.W."/>
            <person name="Wang J."/>
            <person name="Gasser R.B."/>
        </authorList>
    </citation>
    <scope>NUCLEOTIDE SEQUENCE [LARGE SCALE GENOMIC DNA]</scope>
    <source>
        <strain evidence="8">DCEP-RM93M</strain>
    </source>
</reference>
<evidence type="ECO:0000256" key="4">
    <source>
        <dbReference type="ARBA" id="ARBA00023157"/>
    </source>
</evidence>
<dbReference type="Gene3D" id="3.30.1540.20">
    <property type="entry name" value="MutL, C-terminal domain, dimerisation subdomain"/>
    <property type="match status" value="1"/>
</dbReference>
<dbReference type="PANTHER" id="PTHR10073">
    <property type="entry name" value="DNA MISMATCH REPAIR PROTEIN MLH, PMS, MUTL"/>
    <property type="match status" value="1"/>
</dbReference>
<dbReference type="InterPro" id="IPR042120">
    <property type="entry name" value="MutL_C_dimsub"/>
</dbReference>
<dbReference type="CDD" id="cd16926">
    <property type="entry name" value="HATPase_MutL-MLH-PMS-like"/>
    <property type="match status" value="1"/>
</dbReference>
<feature type="disulfide bond" evidence="5">
    <location>
        <begin position="1140"/>
        <end position="1149"/>
    </location>
</feature>